<dbReference type="SUPFAM" id="SSF57850">
    <property type="entry name" value="RING/U-box"/>
    <property type="match status" value="1"/>
</dbReference>
<keyword evidence="13" id="KW-0862">Zinc</keyword>
<dbReference type="AlphaFoldDB" id="A0A9D4TLM6"/>
<evidence type="ECO:0000256" key="5">
    <source>
        <dbReference type="ARBA" id="ARBA00012483"/>
    </source>
</evidence>
<keyword evidence="10" id="KW-0479">Metal-binding</keyword>
<evidence type="ECO:0000256" key="11">
    <source>
        <dbReference type="ARBA" id="ARBA00022771"/>
    </source>
</evidence>
<reference evidence="20" key="2">
    <citation type="submission" date="2020-11" db="EMBL/GenBank/DDBJ databases">
        <authorList>
            <person name="Cecchin M."/>
            <person name="Marcolungo L."/>
            <person name="Rossato M."/>
            <person name="Girolomoni L."/>
            <person name="Cosentino E."/>
            <person name="Cuine S."/>
            <person name="Li-Beisson Y."/>
            <person name="Delledonne M."/>
            <person name="Ballottari M."/>
        </authorList>
    </citation>
    <scope>NUCLEOTIDE SEQUENCE</scope>
    <source>
        <strain evidence="20">211/11P</strain>
        <tissue evidence="20">Whole cell</tissue>
    </source>
</reference>
<evidence type="ECO:0000259" key="19">
    <source>
        <dbReference type="PROSITE" id="PS50089"/>
    </source>
</evidence>
<evidence type="ECO:0000256" key="9">
    <source>
        <dbReference type="ARBA" id="ARBA00022692"/>
    </source>
</evidence>
<evidence type="ECO:0000256" key="12">
    <source>
        <dbReference type="ARBA" id="ARBA00022786"/>
    </source>
</evidence>
<dbReference type="InterPro" id="IPR001841">
    <property type="entry name" value="Znf_RING"/>
</dbReference>
<dbReference type="PROSITE" id="PS50089">
    <property type="entry name" value="ZF_RING_2"/>
    <property type="match status" value="1"/>
</dbReference>
<evidence type="ECO:0000256" key="8">
    <source>
        <dbReference type="ARBA" id="ARBA00022679"/>
    </source>
</evidence>
<dbReference type="OrthoDB" id="6270329at2759"/>
<evidence type="ECO:0000256" key="15">
    <source>
        <dbReference type="ARBA" id="ARBA00022989"/>
    </source>
</evidence>
<feature type="domain" description="RING-type" evidence="19">
    <location>
        <begin position="348"/>
        <end position="386"/>
    </location>
</feature>
<evidence type="ECO:0000256" key="18">
    <source>
        <dbReference type="PROSITE-ProRule" id="PRU00175"/>
    </source>
</evidence>
<dbReference type="PANTHER" id="PTHR23350:SF0">
    <property type="entry name" value="PEROXISOME BIOGENESIS FACTOR 10"/>
    <property type="match status" value="1"/>
</dbReference>
<comment type="pathway">
    <text evidence="3">Protein modification; protein ubiquitination.</text>
</comment>
<dbReference type="GO" id="GO:0016558">
    <property type="term" value="P:protein import into peroxisome matrix"/>
    <property type="evidence" value="ECO:0007669"/>
    <property type="project" value="InterPro"/>
</dbReference>
<comment type="similarity">
    <text evidence="4">Belongs to the pex2/pex10/pex12 family.</text>
</comment>
<evidence type="ECO:0000256" key="13">
    <source>
        <dbReference type="ARBA" id="ARBA00022833"/>
    </source>
</evidence>
<keyword evidence="14" id="KW-0653">Protein transport</keyword>
<protein>
    <recommendedName>
        <fullName evidence="5">RING-type E3 ubiquitin transferase</fullName>
        <ecNumber evidence="5">2.3.2.27</ecNumber>
    </recommendedName>
</protein>
<sequence length="402" mass="42833">MALPTPEPPAQLFPAAAQPNLIRSQQKDELYLQYLTDACHDAVRRLLGPHRALCWASETRTLAELLYFALTTGSGLQTLGEEYCDILQVAGGGTAGAAAPPGPTRRGVLVLLQALGPYLAERLAAPEDDGFAAWHQAQAAARAESARQQRQQQQQQQETQPATATALLLQRVAAAAQQLAAATQHAARPVTRHLPAAASFLTQHGGTLVRVHLALFYIFGLYYQPSKRVSGVRYLFLGRAFEGRPSYRFLGFLLLTQLSVSALAWLLRRHGGLPWLLAGGAAEQQARRPTHAVLLAEDGKPLSDAPPATAATATAAAAAARAAGEGLATAAGGPPGEASREPPSSRKCPLCLSVRSCPTATPCGHVFCWQCITDWGNQKTECPLCRADFALSSLVCVRHADF</sequence>
<proteinExistence type="inferred from homology"/>
<dbReference type="CDD" id="cd16527">
    <property type="entry name" value="RING-HC_PEX10"/>
    <property type="match status" value="1"/>
</dbReference>
<keyword evidence="11 18" id="KW-0863">Zinc-finger</keyword>
<dbReference type="Gene3D" id="3.30.40.10">
    <property type="entry name" value="Zinc/RING finger domain, C3HC4 (zinc finger)"/>
    <property type="match status" value="1"/>
</dbReference>
<name>A0A9D4TLM6_CHLVU</name>
<dbReference type="PANTHER" id="PTHR23350">
    <property type="entry name" value="PEROXISOME ASSEMBLY PROTEIN 10"/>
    <property type="match status" value="1"/>
</dbReference>
<dbReference type="PROSITE" id="PS00518">
    <property type="entry name" value="ZF_RING_1"/>
    <property type="match status" value="1"/>
</dbReference>
<comment type="catalytic activity">
    <reaction evidence="1">
        <text>S-ubiquitinyl-[E2 ubiquitin-conjugating enzyme]-L-cysteine + [acceptor protein]-L-lysine = [E2 ubiquitin-conjugating enzyme]-L-cysteine + N(6)-ubiquitinyl-[acceptor protein]-L-lysine.</text>
        <dbReference type="EC" id="2.3.2.27"/>
    </reaction>
</comment>
<keyword evidence="21" id="KW-1185">Reference proteome</keyword>
<comment type="caution">
    <text evidence="20">The sequence shown here is derived from an EMBL/GenBank/DDBJ whole genome shotgun (WGS) entry which is preliminary data.</text>
</comment>
<dbReference type="GO" id="GO:0008270">
    <property type="term" value="F:zinc ion binding"/>
    <property type="evidence" value="ECO:0007669"/>
    <property type="project" value="UniProtKB-KW"/>
</dbReference>
<evidence type="ECO:0000313" key="20">
    <source>
        <dbReference type="EMBL" id="KAI3428792.1"/>
    </source>
</evidence>
<accession>A0A9D4TLM6</accession>
<dbReference type="SMART" id="SM00184">
    <property type="entry name" value="RING"/>
    <property type="match status" value="1"/>
</dbReference>
<keyword evidence="6" id="KW-0813">Transport</keyword>
<dbReference type="Pfam" id="PF13639">
    <property type="entry name" value="zf-RING_2"/>
    <property type="match status" value="1"/>
</dbReference>
<keyword evidence="15" id="KW-1133">Transmembrane helix</keyword>
<evidence type="ECO:0000256" key="3">
    <source>
        <dbReference type="ARBA" id="ARBA00004906"/>
    </source>
</evidence>
<evidence type="ECO:0000256" key="1">
    <source>
        <dbReference type="ARBA" id="ARBA00000900"/>
    </source>
</evidence>
<dbReference type="Proteomes" id="UP001055712">
    <property type="component" value="Unassembled WGS sequence"/>
</dbReference>
<dbReference type="EC" id="2.3.2.27" evidence="5"/>
<dbReference type="GO" id="GO:0061630">
    <property type="term" value="F:ubiquitin protein ligase activity"/>
    <property type="evidence" value="ECO:0007669"/>
    <property type="project" value="UniProtKB-EC"/>
</dbReference>
<dbReference type="InterPro" id="IPR025654">
    <property type="entry name" value="PEX2/10"/>
</dbReference>
<keyword evidence="8" id="KW-0808">Transferase</keyword>
<evidence type="ECO:0000256" key="17">
    <source>
        <dbReference type="ARBA" id="ARBA00023140"/>
    </source>
</evidence>
<evidence type="ECO:0000256" key="14">
    <source>
        <dbReference type="ARBA" id="ARBA00022927"/>
    </source>
</evidence>
<keyword evidence="9" id="KW-0812">Transmembrane</keyword>
<evidence type="ECO:0000256" key="16">
    <source>
        <dbReference type="ARBA" id="ARBA00023136"/>
    </source>
</evidence>
<gene>
    <name evidence="20" type="ORF">D9Q98_007611</name>
</gene>
<keyword evidence="17" id="KW-0576">Peroxisome</keyword>
<keyword evidence="7" id="KW-0962">Peroxisome biogenesis</keyword>
<keyword evidence="16" id="KW-0472">Membrane</keyword>
<evidence type="ECO:0000256" key="10">
    <source>
        <dbReference type="ARBA" id="ARBA00022723"/>
    </source>
</evidence>
<dbReference type="InterPro" id="IPR013083">
    <property type="entry name" value="Znf_RING/FYVE/PHD"/>
</dbReference>
<reference evidence="20" key="1">
    <citation type="journal article" date="2019" name="Plant J.">
        <title>Chlorella vulgaris genome assembly and annotation reveals the molecular basis for metabolic acclimation to high light conditions.</title>
        <authorList>
            <person name="Cecchin M."/>
            <person name="Marcolungo L."/>
            <person name="Rossato M."/>
            <person name="Girolomoni L."/>
            <person name="Cosentino E."/>
            <person name="Cuine S."/>
            <person name="Li-Beisson Y."/>
            <person name="Delledonne M."/>
            <person name="Ballottari M."/>
        </authorList>
    </citation>
    <scope>NUCLEOTIDE SEQUENCE</scope>
    <source>
        <strain evidence="20">211/11P</strain>
    </source>
</reference>
<dbReference type="EMBL" id="SIDB01000009">
    <property type="protein sequence ID" value="KAI3428792.1"/>
    <property type="molecule type" value="Genomic_DNA"/>
</dbReference>
<evidence type="ECO:0000313" key="21">
    <source>
        <dbReference type="Proteomes" id="UP001055712"/>
    </source>
</evidence>
<organism evidence="20 21">
    <name type="scientific">Chlorella vulgaris</name>
    <name type="common">Green alga</name>
    <dbReference type="NCBI Taxonomy" id="3077"/>
    <lineage>
        <taxon>Eukaryota</taxon>
        <taxon>Viridiplantae</taxon>
        <taxon>Chlorophyta</taxon>
        <taxon>core chlorophytes</taxon>
        <taxon>Trebouxiophyceae</taxon>
        <taxon>Chlorellales</taxon>
        <taxon>Chlorellaceae</taxon>
        <taxon>Chlorella clade</taxon>
        <taxon>Chlorella</taxon>
    </lineage>
</organism>
<comment type="subcellular location">
    <subcellularLocation>
        <location evidence="2">Peroxisome membrane</location>
        <topology evidence="2">Multi-pass membrane protein</topology>
    </subcellularLocation>
</comment>
<evidence type="ECO:0000256" key="2">
    <source>
        <dbReference type="ARBA" id="ARBA00004585"/>
    </source>
</evidence>
<dbReference type="InterPro" id="IPR006845">
    <property type="entry name" value="Pex_N"/>
</dbReference>
<evidence type="ECO:0000256" key="7">
    <source>
        <dbReference type="ARBA" id="ARBA00022593"/>
    </source>
</evidence>
<dbReference type="Pfam" id="PF04757">
    <property type="entry name" value="Pex2_Pex12"/>
    <property type="match status" value="1"/>
</dbReference>
<evidence type="ECO:0000256" key="4">
    <source>
        <dbReference type="ARBA" id="ARBA00008704"/>
    </source>
</evidence>
<dbReference type="GO" id="GO:0005778">
    <property type="term" value="C:peroxisomal membrane"/>
    <property type="evidence" value="ECO:0007669"/>
    <property type="project" value="UniProtKB-SubCell"/>
</dbReference>
<dbReference type="InterPro" id="IPR017907">
    <property type="entry name" value="Znf_RING_CS"/>
</dbReference>
<keyword evidence="12" id="KW-0833">Ubl conjugation pathway</keyword>
<evidence type="ECO:0000256" key="6">
    <source>
        <dbReference type="ARBA" id="ARBA00022448"/>
    </source>
</evidence>